<keyword evidence="6" id="KW-1185">Reference proteome</keyword>
<dbReference type="SMART" id="SM00882">
    <property type="entry name" value="CoA_trans"/>
    <property type="match status" value="2"/>
</dbReference>
<proteinExistence type="inferred from homology"/>
<evidence type="ECO:0000256" key="2">
    <source>
        <dbReference type="ARBA" id="ARBA00022679"/>
    </source>
</evidence>
<feature type="active site" description="5-glutamyl coenzyme A thioester intermediate" evidence="4">
    <location>
        <position position="369"/>
    </location>
</feature>
<dbReference type="Proteomes" id="UP001150904">
    <property type="component" value="Unassembled WGS sequence"/>
</dbReference>
<comment type="pathway">
    <text evidence="3">Ketone metabolism; succinyl-CoA degradation; acetoacetyl-CoA from succinyl-CoA: step 1/1.</text>
</comment>
<evidence type="ECO:0000256" key="3">
    <source>
        <dbReference type="PIRNR" id="PIRNR000858"/>
    </source>
</evidence>
<protein>
    <recommendedName>
        <fullName evidence="3">Succinyl-CoA:3-ketoacid-coenzyme A transferase</fullName>
        <ecNumber evidence="3">2.8.3.5</ecNumber>
    </recommendedName>
</protein>
<dbReference type="OrthoDB" id="1933379at2759"/>
<dbReference type="InterPro" id="IPR037171">
    <property type="entry name" value="NagB/RpiA_transferase-like"/>
</dbReference>
<dbReference type="Gene3D" id="3.40.1080.10">
    <property type="entry name" value="Glutaconate Coenzyme A-transferase"/>
    <property type="match status" value="2"/>
</dbReference>
<organism evidence="5 6">
    <name type="scientific">Penicillium cinerascens</name>
    <dbReference type="NCBI Taxonomy" id="70096"/>
    <lineage>
        <taxon>Eukaryota</taxon>
        <taxon>Fungi</taxon>
        <taxon>Dikarya</taxon>
        <taxon>Ascomycota</taxon>
        <taxon>Pezizomycotina</taxon>
        <taxon>Eurotiomycetes</taxon>
        <taxon>Eurotiomycetidae</taxon>
        <taxon>Eurotiales</taxon>
        <taxon>Aspergillaceae</taxon>
        <taxon>Penicillium</taxon>
    </lineage>
</organism>
<comment type="function">
    <text evidence="3">Key enzyme for ketone body catabolism. Transfers the CoA moiety from succinate to acetoacetate. Formation of the enzyme-CoA intermediate proceeds via an unstable anhydride species formed between the carboxylate groups of the enzyme and substrate.</text>
</comment>
<keyword evidence="2 3" id="KW-0808">Transferase</keyword>
<evidence type="ECO:0000256" key="1">
    <source>
        <dbReference type="ARBA" id="ARBA00007154"/>
    </source>
</evidence>
<gene>
    <name evidence="5" type="ORF">N7498_007564</name>
</gene>
<name>A0A9W9JM46_9EURO</name>
<comment type="caution">
    <text evidence="5">The sequence shown here is derived from an EMBL/GenBank/DDBJ whole genome shotgun (WGS) entry which is preliminary data.</text>
</comment>
<comment type="catalytic activity">
    <reaction evidence="3">
        <text>a 3-oxo acid + succinyl-CoA = a 3-oxoacyl-CoA + succinate</text>
        <dbReference type="Rhea" id="RHEA:24564"/>
        <dbReference type="ChEBI" id="CHEBI:30031"/>
        <dbReference type="ChEBI" id="CHEBI:35973"/>
        <dbReference type="ChEBI" id="CHEBI:57292"/>
        <dbReference type="ChEBI" id="CHEBI:90726"/>
        <dbReference type="EC" id="2.8.3.5"/>
    </reaction>
</comment>
<dbReference type="InterPro" id="IPR012791">
    <property type="entry name" value="3-oxoacid_CoA-transf_B"/>
</dbReference>
<dbReference type="InterPro" id="IPR014388">
    <property type="entry name" value="3-oxoacid_CoA-transferase"/>
</dbReference>
<dbReference type="GO" id="GO:0008260">
    <property type="term" value="F:succinyl-CoA:3-oxo-acid CoA-transferase activity"/>
    <property type="evidence" value="ECO:0007669"/>
    <property type="project" value="UniProtKB-EC"/>
</dbReference>
<dbReference type="RefSeq" id="XP_058306875.1">
    <property type="nucleotide sequence ID" value="XM_058454626.1"/>
</dbReference>
<dbReference type="PANTHER" id="PTHR13707:SF60">
    <property type="entry name" value="ACETATE COA-TRANSFERASE SUBUNIT ALPHA"/>
    <property type="match status" value="1"/>
</dbReference>
<dbReference type="PANTHER" id="PTHR13707">
    <property type="entry name" value="KETOACID-COENZYME A TRANSFERASE"/>
    <property type="match status" value="1"/>
</dbReference>
<dbReference type="GO" id="GO:0046952">
    <property type="term" value="P:ketone body catabolic process"/>
    <property type="evidence" value="ECO:0007669"/>
    <property type="project" value="InterPro"/>
</dbReference>
<evidence type="ECO:0000313" key="5">
    <source>
        <dbReference type="EMBL" id="KAJ5198447.1"/>
    </source>
</evidence>
<dbReference type="PIRSF" id="PIRSF000858">
    <property type="entry name" value="SCOT-t"/>
    <property type="match status" value="1"/>
</dbReference>
<dbReference type="EMBL" id="JAPQKR010000014">
    <property type="protein sequence ID" value="KAJ5198447.1"/>
    <property type="molecule type" value="Genomic_DNA"/>
</dbReference>
<accession>A0A9W9JM46</accession>
<dbReference type="InterPro" id="IPR004165">
    <property type="entry name" value="CoA_trans_fam_I"/>
</dbReference>
<reference evidence="5" key="2">
    <citation type="journal article" date="2023" name="IMA Fungus">
        <title>Comparative genomic study of the Penicillium genus elucidates a diverse pangenome and 15 lateral gene transfer events.</title>
        <authorList>
            <person name="Petersen C."/>
            <person name="Sorensen T."/>
            <person name="Nielsen M.R."/>
            <person name="Sondergaard T.E."/>
            <person name="Sorensen J.L."/>
            <person name="Fitzpatrick D.A."/>
            <person name="Frisvad J.C."/>
            <person name="Nielsen K.L."/>
        </authorList>
    </citation>
    <scope>NUCLEOTIDE SEQUENCE</scope>
    <source>
        <strain evidence="5">IBT 15544</strain>
    </source>
</reference>
<dbReference type="NCBIfam" id="TIGR02428">
    <property type="entry name" value="pcaJ_scoB_fam"/>
    <property type="match status" value="1"/>
</dbReference>
<dbReference type="GeneID" id="83181927"/>
<sequence>MAALRVTTTSLSRKALVSCRPRIYLGARAGLRPALATPKTLSYSYSTAPAQTLAPKIERGGSKLYKDADEAVKDVKSGSTILSSGFGLCGVAETLINAMGRRGKDQLHSLTAVSNNAGAAGKGGLSTLSQNGQLNRLILSYLGNNKALEKKYLSGNIAIELCPQGTLAERLRAGGAGIPAFFTPTGVHTFIQEGKIPVRMDEAGKVLESGKPRETREFNGKTYLMETALTGDVAILRAWKADEAGNCVFRYTTKAFGPIMAKAATLTIVEAENIVPIGSIDPNDVDLPGIFVDRIVPATDEKHLEIKKLRENEGAGESAKGEAQIQRERIGRRAAKELKQGFYVNLGVGIPTLAPSFLPKDVKVWIQSENGILGMGPYPTEEEVDPDIINAGKETVTLVPGAATFDSTESFGMIRGGHVDVSILGALQVSANGDLANYMIPGKVFKGMGGAMDLISNPDLTKIVVATSHVAKDGSPKVVQKCSLPLTGANVVSTIITDLCVFQVDRATGQLTLTELAPGVEVEEVRSKTDAKFNVAENLEIME</sequence>
<comment type="similarity">
    <text evidence="1 3">Belongs to the 3-oxoacid CoA-transferase family.</text>
</comment>
<dbReference type="Pfam" id="PF01144">
    <property type="entry name" value="CoA_trans"/>
    <property type="match status" value="2"/>
</dbReference>
<dbReference type="EC" id="2.8.3.5" evidence="3"/>
<reference evidence="5" key="1">
    <citation type="submission" date="2022-12" db="EMBL/GenBank/DDBJ databases">
        <authorList>
            <person name="Petersen C."/>
        </authorList>
    </citation>
    <scope>NUCLEOTIDE SEQUENCE</scope>
    <source>
        <strain evidence="5">IBT 15544</strain>
    </source>
</reference>
<dbReference type="SUPFAM" id="SSF100950">
    <property type="entry name" value="NagB/RpiA/CoA transferase-like"/>
    <property type="match status" value="2"/>
</dbReference>
<dbReference type="AlphaFoldDB" id="A0A9W9JM46"/>
<evidence type="ECO:0000256" key="4">
    <source>
        <dbReference type="PIRSR" id="PIRSR000858-1"/>
    </source>
</evidence>
<evidence type="ECO:0000313" key="6">
    <source>
        <dbReference type="Proteomes" id="UP001150904"/>
    </source>
</evidence>
<keyword evidence="3" id="KW-0496">Mitochondrion</keyword>